<comment type="caution">
    <text evidence="1">The sequence shown here is derived from an EMBL/GenBank/DDBJ whole genome shotgun (WGS) entry which is preliminary data.</text>
</comment>
<protein>
    <recommendedName>
        <fullName evidence="3">Nucleotidyltransferase</fullName>
    </recommendedName>
</protein>
<organism evidence="1 2">
    <name type="scientific">Kutzneria buriramensis</name>
    <dbReference type="NCBI Taxonomy" id="1045776"/>
    <lineage>
        <taxon>Bacteria</taxon>
        <taxon>Bacillati</taxon>
        <taxon>Actinomycetota</taxon>
        <taxon>Actinomycetes</taxon>
        <taxon>Pseudonocardiales</taxon>
        <taxon>Pseudonocardiaceae</taxon>
        <taxon>Kutzneria</taxon>
    </lineage>
</organism>
<name>A0A3E0HBS0_9PSEU</name>
<evidence type="ECO:0000313" key="2">
    <source>
        <dbReference type="Proteomes" id="UP000256269"/>
    </source>
</evidence>
<dbReference type="InterPro" id="IPR018775">
    <property type="entry name" value="RlaP"/>
</dbReference>
<reference evidence="1 2" key="1">
    <citation type="submission" date="2018-08" db="EMBL/GenBank/DDBJ databases">
        <title>Genomic Encyclopedia of Archaeal and Bacterial Type Strains, Phase II (KMG-II): from individual species to whole genera.</title>
        <authorList>
            <person name="Goeker M."/>
        </authorList>
    </citation>
    <scope>NUCLEOTIDE SEQUENCE [LARGE SCALE GENOMIC DNA]</scope>
    <source>
        <strain evidence="1 2">DSM 45791</strain>
    </source>
</reference>
<proteinExistence type="predicted"/>
<dbReference type="OrthoDB" id="243791at2"/>
<dbReference type="PANTHER" id="PTHR34817:SF2">
    <property type="entry name" value="NUCLEOTIDYLTRANSFERASE"/>
    <property type="match status" value="1"/>
</dbReference>
<accession>A0A3E0HBS0</accession>
<sequence>MIEHTVLSVIVGSHAQGLDTGESDVDRRGVYVPPTALFWRFEKPPASVDGPEQERLSWEVEHFLALGLKGNPNVLEVLASDLLETCTPLGDELRALLPALLSQRVADSYRRATAQQFARAAAAMASGGTPRWKQVMHVIRLLTQCDRMLTSGELVLRVGEHRSQLLAVKEGDVPWPDVVKWVEDLRDRTARAVLRSPLPAVPDTAAVEDWLVSVRRRSALEGQ</sequence>
<dbReference type="AlphaFoldDB" id="A0A3E0HBS0"/>
<gene>
    <name evidence="1" type="ORF">BCF44_111190</name>
</gene>
<dbReference type="PANTHER" id="PTHR34817">
    <property type="entry name" value="NUCLEOTIDYLTRANSFERASE"/>
    <property type="match status" value="1"/>
</dbReference>
<dbReference type="Proteomes" id="UP000256269">
    <property type="component" value="Unassembled WGS sequence"/>
</dbReference>
<keyword evidence="2" id="KW-1185">Reference proteome</keyword>
<dbReference type="RefSeq" id="WP_116177911.1">
    <property type="nucleotide sequence ID" value="NZ_CP144375.1"/>
</dbReference>
<dbReference type="Pfam" id="PF10127">
    <property type="entry name" value="RlaP"/>
    <property type="match status" value="1"/>
</dbReference>
<evidence type="ECO:0008006" key="3">
    <source>
        <dbReference type="Google" id="ProtNLM"/>
    </source>
</evidence>
<dbReference type="EMBL" id="QUNO01000011">
    <property type="protein sequence ID" value="REH41886.1"/>
    <property type="molecule type" value="Genomic_DNA"/>
</dbReference>
<evidence type="ECO:0000313" key="1">
    <source>
        <dbReference type="EMBL" id="REH41886.1"/>
    </source>
</evidence>